<protein>
    <submittedName>
        <fullName evidence="3">Uncharacterized protein</fullName>
    </submittedName>
</protein>
<keyword evidence="4" id="KW-1185">Reference proteome</keyword>
<dbReference type="AlphaFoldDB" id="A0AAW0F402"/>
<comment type="caution">
    <text evidence="3">The sequence shown here is derived from an EMBL/GenBank/DDBJ whole genome shotgun (WGS) entry which is preliminary data.</text>
</comment>
<dbReference type="Proteomes" id="UP001430356">
    <property type="component" value="Unassembled WGS sequence"/>
</dbReference>
<organism evidence="3 4">
    <name type="scientific">Novymonas esmeraldas</name>
    <dbReference type="NCBI Taxonomy" id="1808958"/>
    <lineage>
        <taxon>Eukaryota</taxon>
        <taxon>Discoba</taxon>
        <taxon>Euglenozoa</taxon>
        <taxon>Kinetoplastea</taxon>
        <taxon>Metakinetoplastina</taxon>
        <taxon>Trypanosomatida</taxon>
        <taxon>Trypanosomatidae</taxon>
        <taxon>Novymonas</taxon>
    </lineage>
</organism>
<evidence type="ECO:0000313" key="4">
    <source>
        <dbReference type="Proteomes" id="UP001430356"/>
    </source>
</evidence>
<feature type="region of interest" description="Disordered" evidence="2">
    <location>
        <begin position="82"/>
        <end position="104"/>
    </location>
</feature>
<accession>A0AAW0F402</accession>
<reference evidence="3 4" key="1">
    <citation type="journal article" date="2021" name="MBio">
        <title>A New Model Trypanosomatid, Novymonas esmeraldas: Genomic Perception of Its 'Candidatus Pandoraea novymonadis' Endosymbiont.</title>
        <authorList>
            <person name="Zakharova A."/>
            <person name="Saura A."/>
            <person name="Butenko A."/>
            <person name="Podesvova L."/>
            <person name="Warmusova S."/>
            <person name="Kostygov A.Y."/>
            <person name="Nenarokova A."/>
            <person name="Lukes J."/>
            <person name="Opperdoes F.R."/>
            <person name="Yurchenko V."/>
        </authorList>
    </citation>
    <scope>NUCLEOTIDE SEQUENCE [LARGE SCALE GENOMIC DNA]</scope>
    <source>
        <strain evidence="3 4">E262AT.01</strain>
    </source>
</reference>
<proteinExistence type="predicted"/>
<gene>
    <name evidence="3" type="ORF">NESM_000149300</name>
</gene>
<evidence type="ECO:0000313" key="3">
    <source>
        <dbReference type="EMBL" id="KAK7200904.1"/>
    </source>
</evidence>
<dbReference type="EMBL" id="JAECZO010000009">
    <property type="protein sequence ID" value="KAK7200904.1"/>
    <property type="molecule type" value="Genomic_DNA"/>
</dbReference>
<sequence length="210" mass="24013">MALEAPRALRLSDADQLLAWEAEVEARWSQLQQRRRSAEALSAKQLLLEASLLELRNENTATQYVLEERRRALATRRTQLREAGTASRQRALEGARASRRQRESVAEDGAAIAVAWGELEQRTRLEDASHAQRMEALEAGKRSAQARIADARQRQDALHHEEAQLMARHEALRHQQQTSTELLRQTLAQLQREMERRQALLATLEERTGE</sequence>
<keyword evidence="1" id="KW-0175">Coiled coil</keyword>
<evidence type="ECO:0000256" key="2">
    <source>
        <dbReference type="SAM" id="MobiDB-lite"/>
    </source>
</evidence>
<feature type="coiled-coil region" evidence="1">
    <location>
        <begin position="134"/>
        <end position="207"/>
    </location>
</feature>
<evidence type="ECO:0000256" key="1">
    <source>
        <dbReference type="SAM" id="Coils"/>
    </source>
</evidence>
<name>A0AAW0F402_9TRYP</name>